<dbReference type="AlphaFoldDB" id="A0A0S3UJ40"/>
<evidence type="ECO:0000313" key="2">
    <source>
        <dbReference type="Proteomes" id="UP000217431"/>
    </source>
</evidence>
<reference evidence="1 2" key="1">
    <citation type="journal article" date="2016" name="DNA Res.">
        <title>The complete genome sequencing of Prevotella intermedia strain OMA14 and a subsequent fine-scale, intra-species genomic comparison reveal an unusual amplification of conjugative and mobile transposons and identify a novel Prevotella-lineage-specific repeat.</title>
        <authorList>
            <person name="Naito M."/>
            <person name="Ogura Y."/>
            <person name="Itoh T."/>
            <person name="Shoji M."/>
            <person name="Okamoto M."/>
            <person name="Hayashi T."/>
            <person name="Nakayama K."/>
        </authorList>
    </citation>
    <scope>NUCLEOTIDE SEQUENCE [LARGE SCALE GENOMIC DNA]</scope>
    <source>
        <strain evidence="1 2">OMA14</strain>
    </source>
</reference>
<dbReference type="Proteomes" id="UP000217431">
    <property type="component" value="Chromosome I"/>
</dbReference>
<dbReference type="EMBL" id="AP014597">
    <property type="protein sequence ID" value="BAU17514.1"/>
    <property type="molecule type" value="Genomic_DNA"/>
</dbReference>
<accession>A0A0S3UJ40</accession>
<protein>
    <submittedName>
        <fullName evidence="1">Uncharacterized protein</fullName>
    </submittedName>
</protein>
<organism evidence="1 2">
    <name type="scientific">Prevotella intermedia</name>
    <dbReference type="NCBI Taxonomy" id="28131"/>
    <lineage>
        <taxon>Bacteria</taxon>
        <taxon>Pseudomonadati</taxon>
        <taxon>Bacteroidota</taxon>
        <taxon>Bacteroidia</taxon>
        <taxon>Bacteroidales</taxon>
        <taxon>Prevotellaceae</taxon>
        <taxon>Prevotella</taxon>
    </lineage>
</organism>
<evidence type="ECO:0000313" key="1">
    <source>
        <dbReference type="EMBL" id="BAU17514.1"/>
    </source>
</evidence>
<name>A0A0S3UJ40_PREIN</name>
<proteinExistence type="predicted"/>
<sequence length="101" mass="11720">MVAQVSAKPSLLELCRTRLPSIKLIMYRLIKDIIFGIRFKRAVKKADYCHHTTHKKYMVLVINKKLEVLSKQELKKFIRGGVFKEGTTIADLEKKALYITL</sequence>
<gene>
    <name evidence="1" type="ORF">PIOMA14_I_1006</name>
</gene>